<keyword evidence="2" id="KW-0808">Transferase</keyword>
<dbReference type="Proteomes" id="UP000217083">
    <property type="component" value="Unassembled WGS sequence"/>
</dbReference>
<evidence type="ECO:0000313" key="3">
    <source>
        <dbReference type="Proteomes" id="UP000217083"/>
    </source>
</evidence>
<dbReference type="CDD" id="cd04301">
    <property type="entry name" value="NAT_SF"/>
    <property type="match status" value="1"/>
</dbReference>
<reference evidence="3" key="1">
    <citation type="submission" date="2017-08" db="EMBL/GenBank/DDBJ databases">
        <authorList>
            <person name="Huang Z."/>
        </authorList>
    </citation>
    <scope>NUCLEOTIDE SEQUENCE [LARGE SCALE GENOMIC DNA]</scope>
    <source>
        <strain evidence="3">SA5d-4</strain>
    </source>
</reference>
<proteinExistence type="predicted"/>
<organism evidence="2 3">
    <name type="scientific">Lottiidibacillus patelloidae</name>
    <dbReference type="NCBI Taxonomy" id="2670334"/>
    <lineage>
        <taxon>Bacteria</taxon>
        <taxon>Bacillati</taxon>
        <taxon>Bacillota</taxon>
        <taxon>Bacilli</taxon>
        <taxon>Bacillales</taxon>
        <taxon>Bacillaceae</taxon>
        <taxon>Lottiidibacillus</taxon>
    </lineage>
</organism>
<reference evidence="2 3" key="2">
    <citation type="submission" date="2017-09" db="EMBL/GenBank/DDBJ databases">
        <title>Bacillus patelloidae sp. nov., isolated from the intestinal tract of a marine limpet.</title>
        <authorList>
            <person name="Liu R."/>
            <person name="Dong C."/>
            <person name="Shao Z."/>
        </authorList>
    </citation>
    <scope>NUCLEOTIDE SEQUENCE [LARGE SCALE GENOMIC DNA]</scope>
    <source>
        <strain evidence="2 3">SA5d-4</strain>
    </source>
</reference>
<gene>
    <name evidence="2" type="ORF">CIB95_08565</name>
</gene>
<feature type="domain" description="N-acetyltransferase" evidence="1">
    <location>
        <begin position="1"/>
        <end position="135"/>
    </location>
</feature>
<dbReference type="EMBL" id="NPIA01000004">
    <property type="protein sequence ID" value="OZM56816.1"/>
    <property type="molecule type" value="Genomic_DNA"/>
</dbReference>
<dbReference type="AlphaFoldDB" id="A0A263BUG4"/>
<dbReference type="Gene3D" id="3.40.630.30">
    <property type="match status" value="1"/>
</dbReference>
<dbReference type="SUPFAM" id="SSF55729">
    <property type="entry name" value="Acyl-CoA N-acyltransferases (Nat)"/>
    <property type="match status" value="1"/>
</dbReference>
<dbReference type="InterPro" id="IPR016181">
    <property type="entry name" value="Acyl_CoA_acyltransferase"/>
</dbReference>
<evidence type="ECO:0000313" key="2">
    <source>
        <dbReference type="EMBL" id="OZM56816.1"/>
    </source>
</evidence>
<comment type="caution">
    <text evidence="2">The sequence shown here is derived from an EMBL/GenBank/DDBJ whole genome shotgun (WGS) entry which is preliminary data.</text>
</comment>
<dbReference type="Pfam" id="PF13508">
    <property type="entry name" value="Acetyltransf_7"/>
    <property type="match status" value="1"/>
</dbReference>
<sequence length="135" mass="15926">MNFTYAKEDNLEELKKRDSHISAKVLLKKIRDEEIILVNDEKGMLVGFLRFNYFWDSIPFMNMLQIVSTARRKGIGKALVTFWESEMKKQGHNYVLTSTQSDEEAQHFYRKIDYKENGSFILPNEPLEIIFGKKL</sequence>
<protein>
    <submittedName>
        <fullName evidence="2">GNAT family N-acetyltransferase</fullName>
    </submittedName>
</protein>
<evidence type="ECO:0000259" key="1">
    <source>
        <dbReference type="PROSITE" id="PS51186"/>
    </source>
</evidence>
<dbReference type="GO" id="GO:0016747">
    <property type="term" value="F:acyltransferase activity, transferring groups other than amino-acyl groups"/>
    <property type="evidence" value="ECO:0007669"/>
    <property type="project" value="InterPro"/>
</dbReference>
<dbReference type="InterPro" id="IPR000182">
    <property type="entry name" value="GNAT_dom"/>
</dbReference>
<name>A0A263BUG4_9BACI</name>
<dbReference type="PROSITE" id="PS51186">
    <property type="entry name" value="GNAT"/>
    <property type="match status" value="1"/>
</dbReference>
<keyword evidence="3" id="KW-1185">Reference proteome</keyword>
<accession>A0A263BUG4</accession>